<evidence type="ECO:0000313" key="2">
    <source>
        <dbReference type="Proteomes" id="UP000631421"/>
    </source>
</evidence>
<protein>
    <submittedName>
        <fullName evidence="1">DUF29 domain-containing protein</fullName>
    </submittedName>
</protein>
<proteinExistence type="predicted"/>
<gene>
    <name evidence="1" type="ORF">H6F44_11075</name>
</gene>
<dbReference type="PANTHER" id="PTHR34235:SF4">
    <property type="entry name" value="SLR0291 PROTEIN"/>
    <property type="match status" value="1"/>
</dbReference>
<comment type="caution">
    <text evidence="1">The sequence shown here is derived from an EMBL/GenBank/DDBJ whole genome shotgun (WGS) entry which is preliminary data.</text>
</comment>
<organism evidence="1 2">
    <name type="scientific">Pseudanabaena cinerea FACHB-1277</name>
    <dbReference type="NCBI Taxonomy" id="2949581"/>
    <lineage>
        <taxon>Bacteria</taxon>
        <taxon>Bacillati</taxon>
        <taxon>Cyanobacteriota</taxon>
        <taxon>Cyanophyceae</taxon>
        <taxon>Pseudanabaenales</taxon>
        <taxon>Pseudanabaenaceae</taxon>
        <taxon>Pseudanabaena</taxon>
        <taxon>Pseudanabaena cinerea</taxon>
    </lineage>
</organism>
<dbReference type="RefSeq" id="WP_190351016.1">
    <property type="nucleotide sequence ID" value="NZ_JACJPY010000030.1"/>
</dbReference>
<dbReference type="Proteomes" id="UP000631421">
    <property type="component" value="Unassembled WGS sequence"/>
</dbReference>
<sequence length="149" mass="18155">MTQTVVLQSLYESDYLLWTQEVVLKLKARDFDNVDLENLIEEIEDLGHSKKDELKSRLNTLLEHLLKRIYVDMPQEFNGWQRTIREQRKRLDWLLDANPSLKTVWNDTFNIAWRYALRDVREDYPQYQFPNTWQFGRDIETVLNTVFWK</sequence>
<dbReference type="PANTHER" id="PTHR34235">
    <property type="entry name" value="SLR1203 PROTEIN-RELATED"/>
    <property type="match status" value="1"/>
</dbReference>
<dbReference type="EMBL" id="JACJPY010000030">
    <property type="protein sequence ID" value="MBD2150657.1"/>
    <property type="molecule type" value="Genomic_DNA"/>
</dbReference>
<name>A0A926UV98_9CYAN</name>
<accession>A0A926UV98</accession>
<dbReference type="AlphaFoldDB" id="A0A926UV98"/>
<dbReference type="Pfam" id="PF01724">
    <property type="entry name" value="DUF29"/>
    <property type="match status" value="1"/>
</dbReference>
<evidence type="ECO:0000313" key="1">
    <source>
        <dbReference type="EMBL" id="MBD2150657.1"/>
    </source>
</evidence>
<keyword evidence="2" id="KW-1185">Reference proteome</keyword>
<reference evidence="1" key="2">
    <citation type="submission" date="2020-08" db="EMBL/GenBank/DDBJ databases">
        <authorList>
            <person name="Chen M."/>
            <person name="Teng W."/>
            <person name="Zhao L."/>
            <person name="Hu C."/>
            <person name="Zhou Y."/>
            <person name="Han B."/>
            <person name="Song L."/>
            <person name="Shu W."/>
        </authorList>
    </citation>
    <scope>NUCLEOTIDE SEQUENCE</scope>
    <source>
        <strain evidence="1">FACHB-1277</strain>
    </source>
</reference>
<dbReference type="Gene3D" id="1.20.1220.20">
    <property type="entry name" value="Uncharcterised protein PF01724"/>
    <property type="match status" value="1"/>
</dbReference>
<dbReference type="InterPro" id="IPR002636">
    <property type="entry name" value="DUF29"/>
</dbReference>
<reference evidence="1" key="1">
    <citation type="journal article" date="2015" name="ISME J.">
        <title>Draft Genome Sequence of Streptomyces incarnatus NRRL8089, which Produces the Nucleoside Antibiotic Sinefungin.</title>
        <authorList>
            <person name="Oshima K."/>
            <person name="Hattori M."/>
            <person name="Shimizu H."/>
            <person name="Fukuda K."/>
            <person name="Nemoto M."/>
            <person name="Inagaki K."/>
            <person name="Tamura T."/>
        </authorList>
    </citation>
    <scope>NUCLEOTIDE SEQUENCE</scope>
    <source>
        <strain evidence="1">FACHB-1277</strain>
    </source>
</reference>